<proteinExistence type="predicted"/>
<evidence type="ECO:0000313" key="1">
    <source>
        <dbReference type="EMBL" id="ANZ49799.1"/>
    </source>
</evidence>
<evidence type="ECO:0000313" key="2">
    <source>
        <dbReference type="Proteomes" id="UP000229939"/>
    </source>
</evidence>
<name>A0A1B2IEX1_9CAUD</name>
<dbReference type="Pfam" id="PF25613">
    <property type="entry name" value="DUF7941"/>
    <property type="match status" value="1"/>
</dbReference>
<protein>
    <submittedName>
        <fullName evidence="1">Putative virion structural protein</fullName>
    </submittedName>
</protein>
<keyword evidence="2" id="KW-1185">Reference proteome</keyword>
<organism evidence="1 2">
    <name type="scientific">Erwinia phage Machina</name>
    <dbReference type="NCBI Taxonomy" id="1883375"/>
    <lineage>
        <taxon>Viruses</taxon>
        <taxon>Duplodnaviria</taxon>
        <taxon>Heunggongvirae</taxon>
        <taxon>Uroviricota</taxon>
        <taxon>Caudoviricetes</taxon>
        <taxon>Chimalliviridae</taxon>
        <taxon>Machinavirus</taxon>
        <taxon>Machinavirus machina</taxon>
    </lineage>
</organism>
<dbReference type="Proteomes" id="UP000229939">
    <property type="component" value="Segment"/>
</dbReference>
<gene>
    <name evidence="1" type="ORF">MACHINA_161</name>
</gene>
<sequence>MGLYDRDSLSLLCRLIMRDNPQLAVALDPTKVMVLSGPFTSGLGTSGRNARITLNGRTGSGIVGKKEFFYDRINLGALFNGITVVFMAAGSAKTYADLLPALNEQYGITLQASDLANGTTKLPQAYTPTQVTLTIASTSPAFTGSLTVTWTRTPVGTFPDSGPGSKVMLIGDMNEGYFGLVSEEELFNAPALHAKINEGNASPVGTVNAIPATRHWYKFARDGKIVYLASYNHINILWRDLYTRGAVYETTVPLNDHKAPASLTRTVQKLAMRKVESGREWYLSPCMPRLSDQTSWDYSAINQTPDPTGDVARLFMKVANAGGYATGEWDVQSIDANGYWQSTASKSDPAKAFGSSMVGWNQGMYDMLTFTGGWRPMLELIDPAVVGLPLENFVGTPEGVLRKPLVTISPDTGDVLLLLSDVAWEIQGALKKPQVSMLPSPLLNVREITARVAAETDPLVLDFVTAPLLSVRQTSWQNVLRAPQAQLVAEYKASTVVNLATANGELDGFK</sequence>
<dbReference type="EMBL" id="KX397370">
    <property type="protein sequence ID" value="ANZ49799.1"/>
    <property type="molecule type" value="Genomic_DNA"/>
</dbReference>
<dbReference type="InterPro" id="IPR057701">
    <property type="entry name" value="DUF7941"/>
</dbReference>
<reference evidence="2" key="1">
    <citation type="submission" date="2016-06" db="EMBL/GenBank/DDBJ databases">
        <authorList>
            <person name="Berg J.A."/>
            <person name="Smith H.G."/>
            <person name="Hyde J.R."/>
            <person name="Merrill B.D."/>
            <person name="Sharma R."/>
            <person name="Breakwell D.P."/>
            <person name="Hope S."/>
            <person name="Grose J.H."/>
        </authorList>
    </citation>
    <scope>NUCLEOTIDE SEQUENCE [LARGE SCALE GENOMIC DNA]</scope>
</reference>
<accession>A0A1B2IEX1</accession>